<name>A0A0C9ZDA2_9AGAM</name>
<dbReference type="InParanoid" id="A0A0C9ZDA2"/>
<keyword evidence="6" id="KW-0808">Transferase</keyword>
<feature type="region of interest" description="Disordered" evidence="10">
    <location>
        <begin position="1"/>
        <end position="29"/>
    </location>
</feature>
<dbReference type="AlphaFoldDB" id="A0A0C9ZDA2"/>
<evidence type="ECO:0000256" key="5">
    <source>
        <dbReference type="ARBA" id="ARBA00022603"/>
    </source>
</evidence>
<keyword evidence="8" id="KW-0539">Nucleus</keyword>
<dbReference type="HOGENOM" id="CLU_038704_1_1_1"/>
<dbReference type="PANTHER" id="PTHR14614:SF39">
    <property type="entry name" value="HISTIDINE PROTEIN METHYLTRANSFERASE 1 HOMOLOG"/>
    <property type="match status" value="1"/>
</dbReference>
<evidence type="ECO:0000256" key="1">
    <source>
        <dbReference type="ARBA" id="ARBA00004123"/>
    </source>
</evidence>
<evidence type="ECO:0000256" key="3">
    <source>
        <dbReference type="ARBA" id="ARBA00012533"/>
    </source>
</evidence>
<evidence type="ECO:0000256" key="6">
    <source>
        <dbReference type="ARBA" id="ARBA00022679"/>
    </source>
</evidence>
<reference evidence="12" key="2">
    <citation type="submission" date="2015-01" db="EMBL/GenBank/DDBJ databases">
        <title>Evolutionary Origins and Diversification of the Mycorrhizal Mutualists.</title>
        <authorList>
            <consortium name="DOE Joint Genome Institute"/>
            <consortium name="Mycorrhizal Genomics Consortium"/>
            <person name="Kohler A."/>
            <person name="Kuo A."/>
            <person name="Nagy L.G."/>
            <person name="Floudas D."/>
            <person name="Copeland A."/>
            <person name="Barry K.W."/>
            <person name="Cichocki N."/>
            <person name="Veneault-Fourrey C."/>
            <person name="LaButti K."/>
            <person name="Lindquist E.A."/>
            <person name="Lipzen A."/>
            <person name="Lundell T."/>
            <person name="Morin E."/>
            <person name="Murat C."/>
            <person name="Riley R."/>
            <person name="Ohm R."/>
            <person name="Sun H."/>
            <person name="Tunlid A."/>
            <person name="Henrissat B."/>
            <person name="Grigoriev I.V."/>
            <person name="Hibbett D.S."/>
            <person name="Martin F."/>
        </authorList>
    </citation>
    <scope>NUCLEOTIDE SEQUENCE [LARGE SCALE GENOMIC DNA]</scope>
    <source>
        <strain evidence="12">UH-Slu-Lm8-n1</strain>
    </source>
</reference>
<proteinExistence type="inferred from homology"/>
<dbReference type="GO" id="GO:0032259">
    <property type="term" value="P:methylation"/>
    <property type="evidence" value="ECO:0007669"/>
    <property type="project" value="UniProtKB-KW"/>
</dbReference>
<keyword evidence="12" id="KW-1185">Reference proteome</keyword>
<evidence type="ECO:0000313" key="11">
    <source>
        <dbReference type="EMBL" id="KIK35470.1"/>
    </source>
</evidence>
<evidence type="ECO:0000256" key="9">
    <source>
        <dbReference type="ARBA" id="ARBA00038126"/>
    </source>
</evidence>
<feature type="compositionally biased region" description="Polar residues" evidence="10">
    <location>
        <begin position="13"/>
        <end position="28"/>
    </location>
</feature>
<dbReference type="FunCoup" id="A0A0C9ZDA2">
    <property type="interactions" value="360"/>
</dbReference>
<dbReference type="SUPFAM" id="SSF53335">
    <property type="entry name" value="S-adenosyl-L-methionine-dependent methyltransferases"/>
    <property type="match status" value="1"/>
</dbReference>
<dbReference type="OrthoDB" id="1723750at2759"/>
<dbReference type="EC" id="2.1.1.85" evidence="3"/>
<evidence type="ECO:0000256" key="4">
    <source>
        <dbReference type="ARBA" id="ARBA00022490"/>
    </source>
</evidence>
<dbReference type="Proteomes" id="UP000054485">
    <property type="component" value="Unassembled WGS sequence"/>
</dbReference>
<comment type="similarity">
    <text evidence="9">Belongs to the methyltransferase superfamily. METTL18 family.</text>
</comment>
<dbReference type="STRING" id="930992.A0A0C9ZDA2"/>
<dbReference type="InterPro" id="IPR019410">
    <property type="entry name" value="Methyltransf_16"/>
</dbReference>
<evidence type="ECO:0000256" key="10">
    <source>
        <dbReference type="SAM" id="MobiDB-lite"/>
    </source>
</evidence>
<dbReference type="Gene3D" id="3.40.50.150">
    <property type="entry name" value="Vaccinia Virus protein VP39"/>
    <property type="match status" value="1"/>
</dbReference>
<dbReference type="GO" id="GO:0005737">
    <property type="term" value="C:cytoplasm"/>
    <property type="evidence" value="ECO:0007669"/>
    <property type="project" value="UniProtKB-SubCell"/>
</dbReference>
<comment type="subcellular location">
    <subcellularLocation>
        <location evidence="2">Cytoplasm</location>
    </subcellularLocation>
    <subcellularLocation>
        <location evidence="1">Nucleus</location>
    </subcellularLocation>
</comment>
<evidence type="ECO:0000256" key="2">
    <source>
        <dbReference type="ARBA" id="ARBA00004496"/>
    </source>
</evidence>
<evidence type="ECO:0000313" key="12">
    <source>
        <dbReference type="Proteomes" id="UP000054485"/>
    </source>
</evidence>
<protein>
    <recommendedName>
        <fullName evidence="3">protein-histidine N-methyltransferase</fullName>
        <ecNumber evidence="3">2.1.1.85</ecNumber>
    </recommendedName>
</protein>
<evidence type="ECO:0000256" key="8">
    <source>
        <dbReference type="ARBA" id="ARBA00023242"/>
    </source>
</evidence>
<dbReference type="PANTHER" id="PTHR14614">
    <property type="entry name" value="HEPATOCELLULAR CARCINOMA-ASSOCIATED ANTIGEN"/>
    <property type="match status" value="1"/>
</dbReference>
<dbReference type="GO" id="GO:0005634">
    <property type="term" value="C:nucleus"/>
    <property type="evidence" value="ECO:0007669"/>
    <property type="project" value="UniProtKB-SubCell"/>
</dbReference>
<keyword evidence="4" id="KW-0963">Cytoplasm</keyword>
<evidence type="ECO:0000256" key="7">
    <source>
        <dbReference type="ARBA" id="ARBA00022691"/>
    </source>
</evidence>
<reference evidence="11 12" key="1">
    <citation type="submission" date="2014-04" db="EMBL/GenBank/DDBJ databases">
        <authorList>
            <consortium name="DOE Joint Genome Institute"/>
            <person name="Kuo A."/>
            <person name="Ruytinx J."/>
            <person name="Rineau F."/>
            <person name="Colpaert J."/>
            <person name="Kohler A."/>
            <person name="Nagy L.G."/>
            <person name="Floudas D."/>
            <person name="Copeland A."/>
            <person name="Barry K.W."/>
            <person name="Cichocki N."/>
            <person name="Veneault-Fourrey C."/>
            <person name="LaButti K."/>
            <person name="Lindquist E.A."/>
            <person name="Lipzen A."/>
            <person name="Lundell T."/>
            <person name="Morin E."/>
            <person name="Murat C."/>
            <person name="Sun H."/>
            <person name="Tunlid A."/>
            <person name="Henrissat B."/>
            <person name="Grigoriev I.V."/>
            <person name="Hibbett D.S."/>
            <person name="Martin F."/>
            <person name="Nordberg H.P."/>
            <person name="Cantor M.N."/>
            <person name="Hua S.X."/>
        </authorList>
    </citation>
    <scope>NUCLEOTIDE SEQUENCE [LARGE SCALE GENOMIC DNA]</scope>
    <source>
        <strain evidence="11 12">UH-Slu-Lm8-n1</strain>
    </source>
</reference>
<dbReference type="InterPro" id="IPR029063">
    <property type="entry name" value="SAM-dependent_MTases_sf"/>
</dbReference>
<accession>A0A0C9ZDA2</accession>
<keyword evidence="7" id="KW-0949">S-adenosyl-L-methionine</keyword>
<dbReference type="GO" id="GO:0018064">
    <property type="term" value="F:protein-L-histidine N-tele-methyltransferase activity"/>
    <property type="evidence" value="ECO:0007669"/>
    <property type="project" value="UniProtKB-EC"/>
</dbReference>
<gene>
    <name evidence="11" type="ORF">CY34DRAFT_812118</name>
</gene>
<dbReference type="EMBL" id="KN835620">
    <property type="protein sequence ID" value="KIK35470.1"/>
    <property type="molecule type" value="Genomic_DNA"/>
</dbReference>
<keyword evidence="5" id="KW-0489">Methyltransferase</keyword>
<organism evidence="11 12">
    <name type="scientific">Suillus luteus UH-Slu-Lm8-n1</name>
    <dbReference type="NCBI Taxonomy" id="930992"/>
    <lineage>
        <taxon>Eukaryota</taxon>
        <taxon>Fungi</taxon>
        <taxon>Dikarya</taxon>
        <taxon>Basidiomycota</taxon>
        <taxon>Agaricomycotina</taxon>
        <taxon>Agaricomycetes</taxon>
        <taxon>Agaricomycetidae</taxon>
        <taxon>Boletales</taxon>
        <taxon>Suillineae</taxon>
        <taxon>Suillaceae</taxon>
        <taxon>Suillus</taxon>
    </lineage>
</organism>
<sequence length="354" mass="39232">MFKFNFDVEDGTEQSTDVNHTAPNNEPHSVQAAVPEPFTELSLADALNSLPSKISYSSITIPLTSGGELSLPRRDLFDARFQLISQNADDPDALEQPSINERSALHFLDAPSDLVPLVYEGGLKTWECSLDLASYLDGISSRFDVSGKRVLEIGCGTSIPSLYILHRIFSAPPSQNQTHIHLQDYNASVLELVTIPNIILTWYLSEAAETFRKSEERADSPMELNISEKLKDAFNESLMTYGVNLRFFSGSWDTFDLQKSCGSYNLVLTSETIYRMESLPSLTAIMRSACNAEGPKGVDDYLCLVAAKVLYFGVGGGAAEFVQCVRDLDRGGTVETVWEKTQGVERRVMSVRWN</sequence>